<dbReference type="RefSeq" id="WP_387890189.1">
    <property type="nucleotide sequence ID" value="NZ_JBIAWJ010000016.1"/>
</dbReference>
<dbReference type="Pfam" id="PF01425">
    <property type="entry name" value="Amidase"/>
    <property type="match status" value="1"/>
</dbReference>
<comment type="similarity">
    <text evidence="1">Belongs to the amidase family.</text>
</comment>
<sequence length="448" mass="46989">MTSWAGRTAAEIAAAVRERRITPREVVAEHLARIELLDARVGAFRTVRAQAALAEADEVGARGDLPELPLAGVPVAVKDNLAVRGESTRVGSAATPDTPAGQDHVTVARLRAAGAVVVGLTNVPELCVFGTSEGVYGIVRNPWDTTRTAGGSSGGSAAAVAAGMVPVALGNDGMGSLRIPAANCGLVALKPGRGVVPAGIGDGDWFGMSENGPLATTAEDARLMFSVLADAPDAARPSGAEPRRIAVSVRSPLPGVTVSRPYTSAAREAAKLLAGAGHRVRRADPPYPLWLGTASLAHWTAGTSVDARGLDPRDLARRTRVHAAVGRRFVRSVREGDRRDRLRRRMEPFFAEHDVLLTPALARRGPAAAPWHERGWLRNLLANTAYSPLTPPWNLTGWPAMSVPFGTLPGGAPCAVQLVGRPGSELELLALAGQLAELRPWQRTAPLS</sequence>
<evidence type="ECO:0000313" key="4">
    <source>
        <dbReference type="Proteomes" id="UP001602058"/>
    </source>
</evidence>
<dbReference type="EMBL" id="JBIAWJ010000016">
    <property type="protein sequence ID" value="MFF4525082.1"/>
    <property type="molecule type" value="Genomic_DNA"/>
</dbReference>
<dbReference type="SUPFAM" id="SSF75304">
    <property type="entry name" value="Amidase signature (AS) enzymes"/>
    <property type="match status" value="1"/>
</dbReference>
<name>A0ABW6UNQ1_9ACTN</name>
<dbReference type="PANTHER" id="PTHR11895:SF7">
    <property type="entry name" value="GLUTAMYL-TRNA(GLN) AMIDOTRANSFERASE SUBUNIT A, MITOCHONDRIAL"/>
    <property type="match status" value="1"/>
</dbReference>
<dbReference type="InterPro" id="IPR000120">
    <property type="entry name" value="Amidase"/>
</dbReference>
<dbReference type="PANTHER" id="PTHR11895">
    <property type="entry name" value="TRANSAMIDASE"/>
    <property type="match status" value="1"/>
</dbReference>
<evidence type="ECO:0000259" key="2">
    <source>
        <dbReference type="Pfam" id="PF01425"/>
    </source>
</evidence>
<feature type="domain" description="Amidase" evidence="2">
    <location>
        <begin position="25"/>
        <end position="429"/>
    </location>
</feature>
<evidence type="ECO:0000256" key="1">
    <source>
        <dbReference type="ARBA" id="ARBA00009199"/>
    </source>
</evidence>
<dbReference type="InterPro" id="IPR023631">
    <property type="entry name" value="Amidase_dom"/>
</dbReference>
<reference evidence="3 4" key="1">
    <citation type="submission" date="2024-10" db="EMBL/GenBank/DDBJ databases">
        <title>The Natural Products Discovery Center: Release of the First 8490 Sequenced Strains for Exploring Actinobacteria Biosynthetic Diversity.</title>
        <authorList>
            <person name="Kalkreuter E."/>
            <person name="Kautsar S.A."/>
            <person name="Yang D."/>
            <person name="Bader C.D."/>
            <person name="Teijaro C.N."/>
            <person name="Fluegel L."/>
            <person name="Davis C.M."/>
            <person name="Simpson J.R."/>
            <person name="Lauterbach L."/>
            <person name="Steele A.D."/>
            <person name="Gui C."/>
            <person name="Meng S."/>
            <person name="Li G."/>
            <person name="Viehrig K."/>
            <person name="Ye F."/>
            <person name="Su P."/>
            <person name="Kiefer A.F."/>
            <person name="Nichols A."/>
            <person name="Cepeda A.J."/>
            <person name="Yan W."/>
            <person name="Fan B."/>
            <person name="Jiang Y."/>
            <person name="Adhikari A."/>
            <person name="Zheng C.-J."/>
            <person name="Schuster L."/>
            <person name="Cowan T.M."/>
            <person name="Smanski M.J."/>
            <person name="Chevrette M.G."/>
            <person name="De Carvalho L.P.S."/>
            <person name="Shen B."/>
        </authorList>
    </citation>
    <scope>NUCLEOTIDE SEQUENCE [LARGE SCALE GENOMIC DNA]</scope>
    <source>
        <strain evidence="3 4">NPDC001390</strain>
    </source>
</reference>
<protein>
    <submittedName>
        <fullName evidence="3">Amidase</fullName>
    </submittedName>
</protein>
<accession>A0ABW6UNQ1</accession>
<evidence type="ECO:0000313" key="3">
    <source>
        <dbReference type="EMBL" id="MFF4525082.1"/>
    </source>
</evidence>
<organism evidence="3 4">
    <name type="scientific">Streptomyces bluensis</name>
    <dbReference type="NCBI Taxonomy" id="33897"/>
    <lineage>
        <taxon>Bacteria</taxon>
        <taxon>Bacillati</taxon>
        <taxon>Actinomycetota</taxon>
        <taxon>Actinomycetes</taxon>
        <taxon>Kitasatosporales</taxon>
        <taxon>Streptomycetaceae</taxon>
        <taxon>Streptomyces</taxon>
    </lineage>
</organism>
<dbReference type="Proteomes" id="UP001602058">
    <property type="component" value="Unassembled WGS sequence"/>
</dbReference>
<dbReference type="InterPro" id="IPR036928">
    <property type="entry name" value="AS_sf"/>
</dbReference>
<dbReference type="Gene3D" id="3.90.1300.10">
    <property type="entry name" value="Amidase signature (AS) domain"/>
    <property type="match status" value="1"/>
</dbReference>
<gene>
    <name evidence="3" type="ORF">ACFY1D_27185</name>
</gene>
<proteinExistence type="inferred from homology"/>
<keyword evidence="4" id="KW-1185">Reference proteome</keyword>
<comment type="caution">
    <text evidence="3">The sequence shown here is derived from an EMBL/GenBank/DDBJ whole genome shotgun (WGS) entry which is preliminary data.</text>
</comment>